<evidence type="ECO:0000313" key="4">
    <source>
        <dbReference type="EMBL" id="AMS06241.1"/>
    </source>
</evidence>
<evidence type="ECO:0000313" key="6">
    <source>
        <dbReference type="Proteomes" id="UP000075221"/>
    </source>
</evidence>
<dbReference type="InterPro" id="IPR025642">
    <property type="entry name" value="DUF4342"/>
</dbReference>
<evidence type="ECO:0000256" key="1">
    <source>
        <dbReference type="SAM" id="MobiDB-lite"/>
    </source>
</evidence>
<reference evidence="4 6" key="2">
    <citation type="submission" date="2016-02" db="EMBL/GenBank/DDBJ databases">
        <title>Complete Genome Sequence of Propionibacterium acidipropionici ATCC 55737.</title>
        <authorList>
            <person name="Luna Flores C.H."/>
            <person name="Nielsen L.K."/>
            <person name="Marcellin E."/>
        </authorList>
    </citation>
    <scope>NUCLEOTIDE SEQUENCE [LARGE SCALE GENOMIC DNA]</scope>
    <source>
        <strain evidence="4 6">ATCC 55737</strain>
    </source>
</reference>
<dbReference type="Pfam" id="PF14242">
    <property type="entry name" value="DUF4342"/>
    <property type="match status" value="1"/>
</dbReference>
<keyword evidence="2" id="KW-0472">Membrane</keyword>
<keyword evidence="7" id="KW-1185">Reference proteome</keyword>
<organism evidence="4 6">
    <name type="scientific">Acidipropionibacterium acidipropionici</name>
    <dbReference type="NCBI Taxonomy" id="1748"/>
    <lineage>
        <taxon>Bacteria</taxon>
        <taxon>Bacillati</taxon>
        <taxon>Actinomycetota</taxon>
        <taxon>Actinomycetes</taxon>
        <taxon>Propionibacteriales</taxon>
        <taxon>Propionibacteriaceae</taxon>
        <taxon>Acidipropionibacterium</taxon>
    </lineage>
</organism>
<dbReference type="Proteomes" id="UP000075221">
    <property type="component" value="Chromosome"/>
</dbReference>
<evidence type="ECO:0000256" key="2">
    <source>
        <dbReference type="SAM" id="Phobius"/>
    </source>
</evidence>
<evidence type="ECO:0000313" key="7">
    <source>
        <dbReference type="Proteomes" id="UP000178666"/>
    </source>
</evidence>
<dbReference type="EMBL" id="CP015970">
    <property type="protein sequence ID" value="AOZ47697.1"/>
    <property type="molecule type" value="Genomic_DNA"/>
</dbReference>
<proteinExistence type="predicted"/>
<dbReference type="AlphaFoldDB" id="A0AAC8YGG2"/>
<sequence length="98" mass="10498">MWNDFGKSGSGPRRSSTEHFEVPANQLLSKVKSLIREGNVRRIVIRRRDGRRLFSVPVSAGVAVGGMTVLAAPTIAAIGAIAALGTGVTIEVERNQDR</sequence>
<accession>A0AAC8YGG2</accession>
<gene>
    <name evidence="5" type="ORF">A8L58_14570</name>
    <name evidence="4" type="ORF">AXH35_13120</name>
</gene>
<reference evidence="5 7" key="1">
    <citation type="journal article" date="2016" name="Plant Dis.">
        <title>Improved production of propionic acid using genome shuffling.</title>
        <authorList>
            <person name="Luna-Flores C.H."/>
            <person name="Palfreyman R.W."/>
            <person name="Kromer J.O."/>
            <person name="Nielsen L.K."/>
            <person name="Marcellin E."/>
        </authorList>
    </citation>
    <scope>NUCLEOTIDE SEQUENCE [LARGE SCALE GENOMIC DNA]</scope>
    <source>
        <strain evidence="5 7">F3E8</strain>
    </source>
</reference>
<protein>
    <recommendedName>
        <fullName evidence="3">DUF4342 domain-containing protein</fullName>
    </recommendedName>
</protein>
<name>A0AAC8YGG2_9ACTN</name>
<keyword evidence="2" id="KW-1133">Transmembrane helix</keyword>
<evidence type="ECO:0000259" key="3">
    <source>
        <dbReference type="Pfam" id="PF14242"/>
    </source>
</evidence>
<dbReference type="Proteomes" id="UP000178666">
    <property type="component" value="Chromosome"/>
</dbReference>
<keyword evidence="2" id="KW-0812">Transmembrane</keyword>
<evidence type="ECO:0000313" key="5">
    <source>
        <dbReference type="EMBL" id="AOZ47697.1"/>
    </source>
</evidence>
<feature type="domain" description="DUF4342" evidence="3">
    <location>
        <begin position="14"/>
        <end position="94"/>
    </location>
</feature>
<feature type="region of interest" description="Disordered" evidence="1">
    <location>
        <begin position="1"/>
        <end position="20"/>
    </location>
</feature>
<feature type="transmembrane region" description="Helical" evidence="2">
    <location>
        <begin position="56"/>
        <end position="84"/>
    </location>
</feature>
<dbReference type="RefSeq" id="WP_062820131.1">
    <property type="nucleotide sequence ID" value="NZ_CP014352.1"/>
</dbReference>
<dbReference type="EMBL" id="CP014352">
    <property type="protein sequence ID" value="AMS06241.1"/>
    <property type="molecule type" value="Genomic_DNA"/>
</dbReference>